<dbReference type="AlphaFoldDB" id="A0A1W1DDR6"/>
<name>A0A1W1DDR6_9ZZZZ</name>
<sequence length="288" mass="32331">MHKIIILKNYKQEIFSHILRFLILTFAISTFTYADEIVTLNTRNNVTQTFLLLEPEKEIKGVVIMFPGHEGVIRISKSSFGQFNVYNEGGGFTVSKKTRKIYKKNGLAVALIAPPSDRQYGMDTEFRSSNEHLEDIKIVINYLQKKYNKDPYLHGHCRGSFSPASIVTKLRNIGVSGLILSSARSRGRHGAVTDYESNVVSVPVLLIQHKNDLCKGTPYRKLDAVIEFYQTSSDTVDTIVIEGGNTKPKKNGRVCQNGAHSFKGLQKETAQEVANWILGKQFKTSISD</sequence>
<evidence type="ECO:0008006" key="3">
    <source>
        <dbReference type="Google" id="ProtNLM"/>
    </source>
</evidence>
<evidence type="ECO:0000313" key="2">
    <source>
        <dbReference type="EMBL" id="SFV80426.1"/>
    </source>
</evidence>
<evidence type="ECO:0000313" key="1">
    <source>
        <dbReference type="EMBL" id="SFV79200.1"/>
    </source>
</evidence>
<organism evidence="1">
    <name type="scientific">hydrothermal vent metagenome</name>
    <dbReference type="NCBI Taxonomy" id="652676"/>
    <lineage>
        <taxon>unclassified sequences</taxon>
        <taxon>metagenomes</taxon>
        <taxon>ecological metagenomes</taxon>
    </lineage>
</organism>
<proteinExistence type="predicted"/>
<dbReference type="InterPro" id="IPR029058">
    <property type="entry name" value="AB_hydrolase_fold"/>
</dbReference>
<gene>
    <name evidence="1" type="ORF">MNB_SUP05-11-706</name>
    <name evidence="2" type="ORF">MNB_SUP05-12-935</name>
</gene>
<dbReference type="EMBL" id="FPHS01000138">
    <property type="protein sequence ID" value="SFV79200.1"/>
    <property type="molecule type" value="Genomic_DNA"/>
</dbReference>
<protein>
    <recommendedName>
        <fullName evidence="3">Alpha/beta hydrolase</fullName>
    </recommendedName>
</protein>
<dbReference type="Gene3D" id="3.40.50.1820">
    <property type="entry name" value="alpha/beta hydrolase"/>
    <property type="match status" value="1"/>
</dbReference>
<dbReference type="SUPFAM" id="SSF53474">
    <property type="entry name" value="alpha/beta-Hydrolases"/>
    <property type="match status" value="1"/>
</dbReference>
<accession>A0A1W1DDR6</accession>
<reference evidence="1" key="1">
    <citation type="submission" date="2016-10" db="EMBL/GenBank/DDBJ databases">
        <authorList>
            <person name="de Groot N.N."/>
        </authorList>
    </citation>
    <scope>NUCLEOTIDE SEQUENCE</scope>
</reference>
<dbReference type="EMBL" id="FPHT01000089">
    <property type="protein sequence ID" value="SFV80426.1"/>
    <property type="molecule type" value="Genomic_DNA"/>
</dbReference>